<comment type="caution">
    <text evidence="2">The sequence shown here is derived from an EMBL/GenBank/DDBJ whole genome shotgun (WGS) entry which is preliminary data.</text>
</comment>
<dbReference type="EMBL" id="JAFNEN010000251">
    <property type="protein sequence ID" value="KAG8187991.1"/>
    <property type="molecule type" value="Genomic_DNA"/>
</dbReference>
<gene>
    <name evidence="2" type="ORF">JTE90_009870</name>
</gene>
<evidence type="ECO:0000313" key="2">
    <source>
        <dbReference type="EMBL" id="KAG8187991.1"/>
    </source>
</evidence>
<accession>A0AAV6UWZ5</accession>
<reference evidence="2 3" key="1">
    <citation type="journal article" date="2022" name="Nat. Ecol. Evol.">
        <title>A masculinizing supergene underlies an exaggerated male reproductive morph in a spider.</title>
        <authorList>
            <person name="Hendrickx F."/>
            <person name="De Corte Z."/>
            <person name="Sonet G."/>
            <person name="Van Belleghem S.M."/>
            <person name="Kostlbacher S."/>
            <person name="Vangestel C."/>
        </authorList>
    </citation>
    <scope>NUCLEOTIDE SEQUENCE [LARGE SCALE GENOMIC DNA]</scope>
    <source>
        <strain evidence="2">W744_W776</strain>
    </source>
</reference>
<keyword evidence="3" id="KW-1185">Reference proteome</keyword>
<sequence>MDAPGGKTRRSRNALQRLCLPPGARRNPWMHPVIHHGCPLWRLKELIGVSLQSQSKAAQSDHTVRCSRSVPRTSPDVPRQSDHPVRRSQSAPSLDVPRVSDDPLID</sequence>
<evidence type="ECO:0000313" key="3">
    <source>
        <dbReference type="Proteomes" id="UP000827092"/>
    </source>
</evidence>
<name>A0AAV6UWZ5_9ARAC</name>
<organism evidence="2 3">
    <name type="scientific">Oedothorax gibbosus</name>
    <dbReference type="NCBI Taxonomy" id="931172"/>
    <lineage>
        <taxon>Eukaryota</taxon>
        <taxon>Metazoa</taxon>
        <taxon>Ecdysozoa</taxon>
        <taxon>Arthropoda</taxon>
        <taxon>Chelicerata</taxon>
        <taxon>Arachnida</taxon>
        <taxon>Araneae</taxon>
        <taxon>Araneomorphae</taxon>
        <taxon>Entelegynae</taxon>
        <taxon>Araneoidea</taxon>
        <taxon>Linyphiidae</taxon>
        <taxon>Erigoninae</taxon>
        <taxon>Oedothorax</taxon>
    </lineage>
</organism>
<dbReference type="AlphaFoldDB" id="A0AAV6UWZ5"/>
<evidence type="ECO:0000256" key="1">
    <source>
        <dbReference type="SAM" id="MobiDB-lite"/>
    </source>
</evidence>
<feature type="region of interest" description="Disordered" evidence="1">
    <location>
        <begin position="53"/>
        <end position="106"/>
    </location>
</feature>
<protein>
    <submittedName>
        <fullName evidence="2">Uncharacterized protein</fullName>
    </submittedName>
</protein>
<proteinExistence type="predicted"/>
<dbReference type="Proteomes" id="UP000827092">
    <property type="component" value="Unassembled WGS sequence"/>
</dbReference>